<sequence>MANLDAVRAELQRFLPSRGWELKLWRPASWKEAHGGREITFRDQVDMFHDVALSIQVHGAENVNMVWMPANATHVTVVKCGDTGQLTGMKTHAMGFRHKRTYPANCTVPMPKGFKVNYTINEESVYYMDVERDLLPVLSDAMAELERDGVCRAREL</sequence>
<dbReference type="EMBL" id="HBGE01090182">
    <property type="protein sequence ID" value="CAD9176969.1"/>
    <property type="molecule type" value="Transcribed_RNA"/>
</dbReference>
<accession>A0A7S1RVU4</accession>
<reference evidence="1" key="1">
    <citation type="submission" date="2021-01" db="EMBL/GenBank/DDBJ databases">
        <authorList>
            <person name="Corre E."/>
            <person name="Pelletier E."/>
            <person name="Niang G."/>
            <person name="Scheremetjew M."/>
            <person name="Finn R."/>
            <person name="Kale V."/>
            <person name="Holt S."/>
            <person name="Cochrane G."/>
            <person name="Meng A."/>
            <person name="Brown T."/>
            <person name="Cohen L."/>
        </authorList>
    </citation>
    <scope>NUCLEOTIDE SEQUENCE</scope>
    <source>
        <strain evidence="1">OF101</strain>
    </source>
</reference>
<gene>
    <name evidence="1" type="ORF">ACAT0790_LOCUS53738</name>
</gene>
<dbReference type="AlphaFoldDB" id="A0A7S1RVU4"/>
<organism evidence="1">
    <name type="scientific">Alexandrium catenella</name>
    <name type="common">Red tide dinoflagellate</name>
    <name type="synonym">Gonyaulax catenella</name>
    <dbReference type="NCBI Taxonomy" id="2925"/>
    <lineage>
        <taxon>Eukaryota</taxon>
        <taxon>Sar</taxon>
        <taxon>Alveolata</taxon>
        <taxon>Dinophyceae</taxon>
        <taxon>Gonyaulacales</taxon>
        <taxon>Pyrocystaceae</taxon>
        <taxon>Alexandrium</taxon>
    </lineage>
</organism>
<name>A0A7S1RVU4_ALECA</name>
<proteinExistence type="predicted"/>
<evidence type="ECO:0000313" key="1">
    <source>
        <dbReference type="EMBL" id="CAD9176969.1"/>
    </source>
</evidence>
<protein>
    <submittedName>
        <fullName evidence="1">Uncharacterized protein</fullName>
    </submittedName>
</protein>